<dbReference type="AlphaFoldDB" id="A0A5E4BF59"/>
<dbReference type="EMBL" id="WJEC01000676">
    <property type="protein sequence ID" value="KAF7481745.1"/>
    <property type="molecule type" value="Genomic_DNA"/>
</dbReference>
<keyword evidence="4" id="KW-1185">Reference proteome</keyword>
<evidence type="ECO:0000313" key="4">
    <source>
        <dbReference type="Proteomes" id="UP000335636"/>
    </source>
</evidence>
<protein>
    <submittedName>
        <fullName evidence="3">Uncharacterized protein</fullName>
    </submittedName>
</protein>
<evidence type="ECO:0000313" key="2">
    <source>
        <dbReference type="EMBL" id="KAF7481745.1"/>
    </source>
</evidence>
<accession>A0A5E4BF59</accession>
<reference evidence="3 4" key="1">
    <citation type="submission" date="2019-04" db="EMBL/GenBank/DDBJ databases">
        <authorList>
            <person name="Alioto T."/>
            <person name="Alioto T."/>
        </authorList>
    </citation>
    <scope>NUCLEOTIDE SEQUENCE [LARGE SCALE GENOMIC DNA]</scope>
</reference>
<dbReference type="Proteomes" id="UP000662637">
    <property type="component" value="Unassembled WGS sequence"/>
</dbReference>
<organism evidence="3 4">
    <name type="scientific">Marmota monax</name>
    <name type="common">Woodchuck</name>
    <dbReference type="NCBI Taxonomy" id="9995"/>
    <lineage>
        <taxon>Eukaryota</taxon>
        <taxon>Metazoa</taxon>
        <taxon>Chordata</taxon>
        <taxon>Craniata</taxon>
        <taxon>Vertebrata</taxon>
        <taxon>Euteleostomi</taxon>
        <taxon>Mammalia</taxon>
        <taxon>Eutheria</taxon>
        <taxon>Euarchontoglires</taxon>
        <taxon>Glires</taxon>
        <taxon>Rodentia</taxon>
        <taxon>Sciuromorpha</taxon>
        <taxon>Sciuridae</taxon>
        <taxon>Xerinae</taxon>
        <taxon>Marmotini</taxon>
        <taxon>Marmota</taxon>
    </lineage>
</organism>
<feature type="region of interest" description="Disordered" evidence="1">
    <location>
        <begin position="59"/>
        <end position="101"/>
    </location>
</feature>
<gene>
    <name evidence="2" type="ORF">GHT09_007027</name>
    <name evidence="3" type="ORF">MONAX_5E006218</name>
</gene>
<sequence length="101" mass="11502">MEWKLAMGIRAELDNLTRVPLGKSNLEGPRWDSLMQHCYSTSLADAGDRRKWKSYLGKDRKKTLLNSRGQPLPDRGTPGHHRNPAEEGMMDSLDVGEREHC</sequence>
<evidence type="ECO:0000256" key="1">
    <source>
        <dbReference type="SAM" id="MobiDB-lite"/>
    </source>
</evidence>
<proteinExistence type="predicted"/>
<dbReference type="Proteomes" id="UP000335636">
    <property type="component" value="Unassembled WGS sequence"/>
</dbReference>
<dbReference type="EMBL" id="CABDUW010000406">
    <property type="protein sequence ID" value="VTJ68005.1"/>
    <property type="molecule type" value="Genomic_DNA"/>
</dbReference>
<name>A0A5E4BF59_MARMO</name>
<evidence type="ECO:0000313" key="3">
    <source>
        <dbReference type="EMBL" id="VTJ68005.1"/>
    </source>
</evidence>
<reference evidence="2" key="2">
    <citation type="submission" date="2020-08" db="EMBL/GenBank/DDBJ databases">
        <authorList>
            <person name="Shumante A."/>
            <person name="Zimin A.V."/>
            <person name="Puiu D."/>
            <person name="Salzberg S.L."/>
        </authorList>
    </citation>
    <scope>NUCLEOTIDE SEQUENCE</scope>
    <source>
        <strain evidence="2">WC2-LM</strain>
        <tissue evidence="2">Liver</tissue>
    </source>
</reference>